<dbReference type="EMBL" id="SSUX01000008">
    <property type="protein sequence ID" value="THJ44947.1"/>
    <property type="molecule type" value="Genomic_DNA"/>
</dbReference>
<evidence type="ECO:0000313" key="2">
    <source>
        <dbReference type="Proteomes" id="UP000309618"/>
    </source>
</evidence>
<name>A0A4S5CGI7_AERVE</name>
<gene>
    <name evidence="1" type="ORF">E8Q35_12215</name>
</gene>
<dbReference type="RefSeq" id="WP_136501769.1">
    <property type="nucleotide sequence ID" value="NZ_SSUX01000008.1"/>
</dbReference>
<protein>
    <submittedName>
        <fullName evidence="1">Uncharacterized protein</fullName>
    </submittedName>
</protein>
<comment type="caution">
    <text evidence="1">The sequence shown here is derived from an EMBL/GenBank/DDBJ whole genome shotgun (WGS) entry which is preliminary data.</text>
</comment>
<sequence length="83" mass="9255">MTIDLKNNVPQQNSDPAVMGLEAYKTGTPEKDNPFDQADRAHMDWQLGWEMGMLRYSPGNVADKLQVCTARPVGESDPHQHSS</sequence>
<dbReference type="AlphaFoldDB" id="A0A4S5CGI7"/>
<organism evidence="1 2">
    <name type="scientific">Aeromonas veronii</name>
    <dbReference type="NCBI Taxonomy" id="654"/>
    <lineage>
        <taxon>Bacteria</taxon>
        <taxon>Pseudomonadati</taxon>
        <taxon>Pseudomonadota</taxon>
        <taxon>Gammaproteobacteria</taxon>
        <taxon>Aeromonadales</taxon>
        <taxon>Aeromonadaceae</taxon>
        <taxon>Aeromonas</taxon>
    </lineage>
</organism>
<evidence type="ECO:0000313" key="1">
    <source>
        <dbReference type="EMBL" id="THJ44947.1"/>
    </source>
</evidence>
<dbReference type="Proteomes" id="UP000309618">
    <property type="component" value="Unassembled WGS sequence"/>
</dbReference>
<accession>A0A4S5CGI7</accession>
<reference evidence="1 2" key="1">
    <citation type="submission" date="2019-04" db="EMBL/GenBank/DDBJ databases">
        <title>Comparative genomics of Aeromonas veronii strains pathogenic to fish.</title>
        <authorList>
            <person name="Cascarano M.C."/>
            <person name="Smyrli M."/>
            <person name="Katharios P."/>
        </authorList>
    </citation>
    <scope>NUCLEOTIDE SEQUENCE [LARGE SCALE GENOMIC DNA]</scope>
    <source>
        <strain evidence="1 2">XU1</strain>
    </source>
</reference>
<proteinExistence type="predicted"/>